<dbReference type="EMBL" id="JAINUG010000206">
    <property type="protein sequence ID" value="KAJ8387757.1"/>
    <property type="molecule type" value="Genomic_DNA"/>
</dbReference>
<name>A0AAD7RPI5_9TELE</name>
<comment type="caution">
    <text evidence="2">The sequence shown here is derived from an EMBL/GenBank/DDBJ whole genome shotgun (WGS) entry which is preliminary data.</text>
</comment>
<feature type="compositionally biased region" description="Polar residues" evidence="1">
    <location>
        <begin position="57"/>
        <end position="83"/>
    </location>
</feature>
<evidence type="ECO:0000256" key="1">
    <source>
        <dbReference type="SAM" id="MobiDB-lite"/>
    </source>
</evidence>
<feature type="region of interest" description="Disordered" evidence="1">
    <location>
        <begin position="50"/>
        <end position="85"/>
    </location>
</feature>
<keyword evidence="3" id="KW-1185">Reference proteome</keyword>
<proteinExistence type="predicted"/>
<dbReference type="AlphaFoldDB" id="A0AAD7RPI5"/>
<dbReference type="Proteomes" id="UP001221898">
    <property type="component" value="Unassembled WGS sequence"/>
</dbReference>
<organism evidence="2 3">
    <name type="scientific">Aldrovandia affinis</name>
    <dbReference type="NCBI Taxonomy" id="143900"/>
    <lineage>
        <taxon>Eukaryota</taxon>
        <taxon>Metazoa</taxon>
        <taxon>Chordata</taxon>
        <taxon>Craniata</taxon>
        <taxon>Vertebrata</taxon>
        <taxon>Euteleostomi</taxon>
        <taxon>Actinopterygii</taxon>
        <taxon>Neopterygii</taxon>
        <taxon>Teleostei</taxon>
        <taxon>Notacanthiformes</taxon>
        <taxon>Halosauridae</taxon>
        <taxon>Aldrovandia</taxon>
    </lineage>
</organism>
<reference evidence="2" key="1">
    <citation type="journal article" date="2023" name="Science">
        <title>Genome structures resolve the early diversification of teleost fishes.</title>
        <authorList>
            <person name="Parey E."/>
            <person name="Louis A."/>
            <person name="Montfort J."/>
            <person name="Bouchez O."/>
            <person name="Roques C."/>
            <person name="Iampietro C."/>
            <person name="Lluch J."/>
            <person name="Castinel A."/>
            <person name="Donnadieu C."/>
            <person name="Desvignes T."/>
            <person name="Floi Bucao C."/>
            <person name="Jouanno E."/>
            <person name="Wen M."/>
            <person name="Mejri S."/>
            <person name="Dirks R."/>
            <person name="Jansen H."/>
            <person name="Henkel C."/>
            <person name="Chen W.J."/>
            <person name="Zahm M."/>
            <person name="Cabau C."/>
            <person name="Klopp C."/>
            <person name="Thompson A.W."/>
            <person name="Robinson-Rechavi M."/>
            <person name="Braasch I."/>
            <person name="Lecointre G."/>
            <person name="Bobe J."/>
            <person name="Postlethwait J.H."/>
            <person name="Berthelot C."/>
            <person name="Roest Crollius H."/>
            <person name="Guiguen Y."/>
        </authorList>
    </citation>
    <scope>NUCLEOTIDE SEQUENCE</scope>
    <source>
        <strain evidence="2">NC1722</strain>
    </source>
</reference>
<evidence type="ECO:0000313" key="2">
    <source>
        <dbReference type="EMBL" id="KAJ8387757.1"/>
    </source>
</evidence>
<accession>A0AAD7RPI5</accession>
<sequence length="104" mass="11750">MLLLSYAHAPFVRTVPLRCHPESCVKSLPLIASDLTVSLNVRTRITWHDPRWPPRQPLSTHTTRLQEQDATQDVTSVPRSSLSPRFRAARFDVASPDAKPPRKA</sequence>
<evidence type="ECO:0000313" key="3">
    <source>
        <dbReference type="Proteomes" id="UP001221898"/>
    </source>
</evidence>
<gene>
    <name evidence="2" type="ORF">AAFF_G00150580</name>
</gene>
<protein>
    <submittedName>
        <fullName evidence="2">Uncharacterized protein</fullName>
    </submittedName>
</protein>